<evidence type="ECO:0000313" key="3">
    <source>
        <dbReference type="Proteomes" id="UP000324222"/>
    </source>
</evidence>
<sequence>MHIGPPRYPKHSSTPSITFGSLPHTKQNTIRHNAPPSTPATPPRPLHITTFTTKQDIDRREDSQTQWHSCEGTRKQ</sequence>
<feature type="compositionally biased region" description="Pro residues" evidence="1">
    <location>
        <begin position="36"/>
        <end position="45"/>
    </location>
</feature>
<proteinExistence type="predicted"/>
<gene>
    <name evidence="2" type="ORF">E2C01_048838</name>
</gene>
<protein>
    <submittedName>
        <fullName evidence="2">Uncharacterized protein</fullName>
    </submittedName>
</protein>
<feature type="compositionally biased region" description="Polar residues" evidence="1">
    <location>
        <begin position="11"/>
        <end position="31"/>
    </location>
</feature>
<name>A0A5B7GB83_PORTR</name>
<accession>A0A5B7GB83</accession>
<organism evidence="2 3">
    <name type="scientific">Portunus trituberculatus</name>
    <name type="common">Swimming crab</name>
    <name type="synonym">Neptunus trituberculatus</name>
    <dbReference type="NCBI Taxonomy" id="210409"/>
    <lineage>
        <taxon>Eukaryota</taxon>
        <taxon>Metazoa</taxon>
        <taxon>Ecdysozoa</taxon>
        <taxon>Arthropoda</taxon>
        <taxon>Crustacea</taxon>
        <taxon>Multicrustacea</taxon>
        <taxon>Malacostraca</taxon>
        <taxon>Eumalacostraca</taxon>
        <taxon>Eucarida</taxon>
        <taxon>Decapoda</taxon>
        <taxon>Pleocyemata</taxon>
        <taxon>Brachyura</taxon>
        <taxon>Eubrachyura</taxon>
        <taxon>Portunoidea</taxon>
        <taxon>Portunidae</taxon>
        <taxon>Portuninae</taxon>
        <taxon>Portunus</taxon>
    </lineage>
</organism>
<comment type="caution">
    <text evidence="2">The sequence shown here is derived from an EMBL/GenBank/DDBJ whole genome shotgun (WGS) entry which is preliminary data.</text>
</comment>
<dbReference type="Proteomes" id="UP000324222">
    <property type="component" value="Unassembled WGS sequence"/>
</dbReference>
<dbReference type="AlphaFoldDB" id="A0A5B7GB83"/>
<dbReference type="EMBL" id="VSRR010012729">
    <property type="protein sequence ID" value="MPC54909.1"/>
    <property type="molecule type" value="Genomic_DNA"/>
</dbReference>
<keyword evidence="3" id="KW-1185">Reference proteome</keyword>
<feature type="region of interest" description="Disordered" evidence="1">
    <location>
        <begin position="1"/>
        <end position="76"/>
    </location>
</feature>
<reference evidence="2 3" key="1">
    <citation type="submission" date="2019-05" db="EMBL/GenBank/DDBJ databases">
        <title>Another draft genome of Portunus trituberculatus and its Hox gene families provides insights of decapod evolution.</title>
        <authorList>
            <person name="Jeong J.-H."/>
            <person name="Song I."/>
            <person name="Kim S."/>
            <person name="Choi T."/>
            <person name="Kim D."/>
            <person name="Ryu S."/>
            <person name="Kim W."/>
        </authorList>
    </citation>
    <scope>NUCLEOTIDE SEQUENCE [LARGE SCALE GENOMIC DNA]</scope>
    <source>
        <tissue evidence="2">Muscle</tissue>
    </source>
</reference>
<evidence type="ECO:0000313" key="2">
    <source>
        <dbReference type="EMBL" id="MPC54909.1"/>
    </source>
</evidence>
<evidence type="ECO:0000256" key="1">
    <source>
        <dbReference type="SAM" id="MobiDB-lite"/>
    </source>
</evidence>